<dbReference type="PANTHER" id="PTHR34698:SF2">
    <property type="entry name" value="5-OXOPROLINASE SUBUNIT B"/>
    <property type="match status" value="1"/>
</dbReference>
<keyword evidence="2 5" id="KW-0378">Hydrolase</keyword>
<dbReference type="InterPro" id="IPR003833">
    <property type="entry name" value="CT_C_D"/>
</dbReference>
<evidence type="ECO:0000313" key="6">
    <source>
        <dbReference type="Proteomes" id="UP001500752"/>
    </source>
</evidence>
<keyword evidence="6" id="KW-1185">Reference proteome</keyword>
<evidence type="ECO:0000256" key="2">
    <source>
        <dbReference type="ARBA" id="ARBA00022801"/>
    </source>
</evidence>
<dbReference type="InterPro" id="IPR010016">
    <property type="entry name" value="PxpB"/>
</dbReference>
<dbReference type="SUPFAM" id="SSF50891">
    <property type="entry name" value="Cyclophilin-like"/>
    <property type="match status" value="1"/>
</dbReference>
<accession>A0ABP7CPE5</accession>
<comment type="caution">
    <text evidence="5">The sequence shown here is derived from an EMBL/GenBank/DDBJ whole genome shotgun (WGS) entry which is preliminary data.</text>
</comment>
<dbReference type="RefSeq" id="WP_345152181.1">
    <property type="nucleotide sequence ID" value="NZ_BAABEO010000020.1"/>
</dbReference>
<dbReference type="Gene3D" id="3.30.1360.40">
    <property type="match status" value="1"/>
</dbReference>
<reference evidence="6" key="1">
    <citation type="journal article" date="2019" name="Int. J. Syst. Evol. Microbiol.">
        <title>The Global Catalogue of Microorganisms (GCM) 10K type strain sequencing project: providing services to taxonomists for standard genome sequencing and annotation.</title>
        <authorList>
            <consortium name="The Broad Institute Genomics Platform"/>
            <consortium name="The Broad Institute Genome Sequencing Center for Infectious Disease"/>
            <person name="Wu L."/>
            <person name="Ma J."/>
        </authorList>
    </citation>
    <scope>NUCLEOTIDE SEQUENCE [LARGE SCALE GENOMIC DNA]</scope>
    <source>
        <strain evidence="6">JCM 30742</strain>
    </source>
</reference>
<dbReference type="SUPFAM" id="SSF160467">
    <property type="entry name" value="PH0987 N-terminal domain-like"/>
    <property type="match status" value="1"/>
</dbReference>
<dbReference type="Proteomes" id="UP001500752">
    <property type="component" value="Unassembled WGS sequence"/>
</dbReference>
<evidence type="ECO:0000259" key="4">
    <source>
        <dbReference type="SMART" id="SM00796"/>
    </source>
</evidence>
<dbReference type="Pfam" id="PF02682">
    <property type="entry name" value="CT_C_D"/>
    <property type="match status" value="1"/>
</dbReference>
<feature type="domain" description="Carboxyltransferase" evidence="4">
    <location>
        <begin position="13"/>
        <end position="236"/>
    </location>
</feature>
<dbReference type="EMBL" id="BAABEO010000020">
    <property type="protein sequence ID" value="GAA3691679.1"/>
    <property type="molecule type" value="Genomic_DNA"/>
</dbReference>
<sequence>MDQPIYHYFHDGSKLSFGADEFLFVELSEAMSLVDALRVQLITAEISSWEIPGVLDVCPAHISYMIRVDPERQDPRGLVSMLADAHTRFPSAESSVLETEIIEIPVYYDDPWTTEVVMKFRQRHQSPTETDLAYCARINGFATIGDFVSAHSGSPFMTTFPCFIPGNAECFQLVPQERQIQAPKYVSPRTETPARAVGHGGAFTTVYPTRSPGGYQLIGRSPVPVFDMTQTTPGFEKSIVLAQPGTIFKYRPIDYDEYFETRASAECGQYQYRRSPVQFNYAEFVRDIDRYNSRLMGQLA</sequence>
<gene>
    <name evidence="5" type="ORF">GCM10023081_31460</name>
</gene>
<name>A0ABP7CPE5_9MICC</name>
<dbReference type="InterPro" id="IPR029000">
    <property type="entry name" value="Cyclophilin-like_dom_sf"/>
</dbReference>
<organism evidence="5 6">
    <name type="scientific">Arthrobacter ginkgonis</name>
    <dbReference type="NCBI Taxonomy" id="1630594"/>
    <lineage>
        <taxon>Bacteria</taxon>
        <taxon>Bacillati</taxon>
        <taxon>Actinomycetota</taxon>
        <taxon>Actinomycetes</taxon>
        <taxon>Micrococcales</taxon>
        <taxon>Micrococcaceae</taxon>
        <taxon>Arthrobacter</taxon>
    </lineage>
</organism>
<dbReference type="PANTHER" id="PTHR34698">
    <property type="entry name" value="5-OXOPROLINASE SUBUNIT B"/>
    <property type="match status" value="1"/>
</dbReference>
<protein>
    <submittedName>
        <fullName evidence="5">Allophanate hydrolase subunit 1</fullName>
    </submittedName>
</protein>
<dbReference type="Gene3D" id="2.40.100.10">
    <property type="entry name" value="Cyclophilin-like"/>
    <property type="match status" value="1"/>
</dbReference>
<proteinExistence type="predicted"/>
<keyword evidence="3" id="KW-0067">ATP-binding</keyword>
<dbReference type="SMART" id="SM00796">
    <property type="entry name" value="AHS1"/>
    <property type="match status" value="1"/>
</dbReference>
<dbReference type="GO" id="GO:0016787">
    <property type="term" value="F:hydrolase activity"/>
    <property type="evidence" value="ECO:0007669"/>
    <property type="project" value="UniProtKB-KW"/>
</dbReference>
<evidence type="ECO:0000256" key="3">
    <source>
        <dbReference type="ARBA" id="ARBA00022840"/>
    </source>
</evidence>
<evidence type="ECO:0000256" key="1">
    <source>
        <dbReference type="ARBA" id="ARBA00022741"/>
    </source>
</evidence>
<evidence type="ECO:0000313" key="5">
    <source>
        <dbReference type="EMBL" id="GAA3691679.1"/>
    </source>
</evidence>
<keyword evidence="1" id="KW-0547">Nucleotide-binding</keyword>